<dbReference type="eggNOG" id="COG0420">
    <property type="taxonomic scope" value="Bacteria"/>
</dbReference>
<dbReference type="PATRIC" id="fig|1162668.3.peg.194"/>
<dbReference type="HOGENOM" id="CLU_026621_4_0_0"/>
<evidence type="ECO:0000259" key="2">
    <source>
        <dbReference type="Pfam" id="PF00149"/>
    </source>
</evidence>
<dbReference type="CDD" id="cd00840">
    <property type="entry name" value="MPP_Mre11_N"/>
    <property type="match status" value="1"/>
</dbReference>
<name>I0IKU3_LEPFC</name>
<sequence>MFRFVHAADIHLDSPLRGLSGQEGDNARRIRKATREAFENLVTRSIEEKVDFMILSGDLYDGDWKDYQTGLFFVAQMGRLSSEDIPVFLVYGNHDAASQMTRSLNLPPNVNLFGTHHAHTFLIPDLSVAIHGMSFRQRDVTDNLVPGFPDPVPDMFNIGVLHTGLGGLGGHANYAPCSSGELIAKGYDYWALGHVHQGQVINRTPYIVFPGNLQGRHIRETGPKGACIISVNEGAVADLGLLAVDVVRWEVLTVNAGPEDSFSDIINRIREEIRTVSGEMDGRLLACRILIEGKTKIHFQLESSREPLLAEARSAALSLGSSVAWVERVVVQTEPMGIGVDEKEETSFMDLAQILGKAKDDPELLKMMESQLGELVQTLPYDLRIDNEDIALKSAIDREYGELLSPVIRFLLADIREQGQKS</sequence>
<dbReference type="Gene3D" id="3.60.21.10">
    <property type="match status" value="1"/>
</dbReference>
<dbReference type="InterPro" id="IPR014576">
    <property type="entry name" value="Pesterase_YhaO"/>
</dbReference>
<dbReference type="AlphaFoldDB" id="I0IKU3"/>
<dbReference type="SUPFAM" id="SSF56300">
    <property type="entry name" value="Metallo-dependent phosphatases"/>
    <property type="match status" value="1"/>
</dbReference>
<dbReference type="Pfam" id="PF00149">
    <property type="entry name" value="Metallophos"/>
    <property type="match status" value="1"/>
</dbReference>
<protein>
    <submittedName>
        <fullName evidence="3">Putative metallophosphoesterase</fullName>
    </submittedName>
</protein>
<proteinExistence type="predicted"/>
<evidence type="ECO:0000313" key="3">
    <source>
        <dbReference type="EMBL" id="BAM05892.1"/>
    </source>
</evidence>
<keyword evidence="4" id="KW-1185">Reference proteome</keyword>
<dbReference type="PIRSF" id="PIRSF033091">
    <property type="entry name" value="Pesterase_YhaO"/>
    <property type="match status" value="1"/>
</dbReference>
<evidence type="ECO:0000256" key="1">
    <source>
        <dbReference type="ARBA" id="ARBA00022801"/>
    </source>
</evidence>
<dbReference type="InterPro" id="IPR050535">
    <property type="entry name" value="DNA_Repair-Maintenance_Comp"/>
</dbReference>
<dbReference type="InterPro" id="IPR029052">
    <property type="entry name" value="Metallo-depent_PP-like"/>
</dbReference>
<reference evidence="3 4" key="1">
    <citation type="journal article" date="2012" name="J. Bacteriol.">
        <title>Complete Genome Sequence of Leptospirillum ferrooxidans Strain C2-3, Isolated from a Fresh Volcanic Ash Deposit on the Island of Miyake, Japan.</title>
        <authorList>
            <person name="Fujimura R."/>
            <person name="Sato Y."/>
            <person name="Nishizawa T."/>
            <person name="Oshima K."/>
            <person name="Kim S.-W."/>
            <person name="Hattori M."/>
            <person name="Kamijo T."/>
            <person name="Ohta H."/>
        </authorList>
    </citation>
    <scope>NUCLEOTIDE SEQUENCE [LARGE SCALE GENOMIC DNA]</scope>
    <source>
        <strain evidence="3 4">C2-3</strain>
    </source>
</reference>
<dbReference type="InterPro" id="IPR004843">
    <property type="entry name" value="Calcineurin-like_PHP"/>
</dbReference>
<dbReference type="PANTHER" id="PTHR30337">
    <property type="entry name" value="COMPONENT OF ATP-DEPENDENT DSDNA EXONUCLEASE"/>
    <property type="match status" value="1"/>
</dbReference>
<dbReference type="STRING" id="1162668.LFE_0164"/>
<accession>I0IKU3</accession>
<keyword evidence="1" id="KW-0378">Hydrolase</keyword>
<feature type="domain" description="Calcineurin-like phosphoesterase" evidence="2">
    <location>
        <begin position="2"/>
        <end position="197"/>
    </location>
</feature>
<dbReference type="PANTHER" id="PTHR30337:SF7">
    <property type="entry name" value="PHOSPHOESTERASE"/>
    <property type="match status" value="1"/>
</dbReference>
<gene>
    <name evidence="3" type="ordered locus">LFE_0164</name>
</gene>
<dbReference type="InterPro" id="IPR041796">
    <property type="entry name" value="Mre11_N"/>
</dbReference>
<dbReference type="EMBL" id="AP012342">
    <property type="protein sequence ID" value="BAM05892.1"/>
    <property type="molecule type" value="Genomic_DNA"/>
</dbReference>
<dbReference type="GO" id="GO:0016787">
    <property type="term" value="F:hydrolase activity"/>
    <property type="evidence" value="ECO:0007669"/>
    <property type="project" value="UniProtKB-KW"/>
</dbReference>
<dbReference type="RefSeq" id="WP_014448386.1">
    <property type="nucleotide sequence ID" value="NC_017094.1"/>
</dbReference>
<dbReference type="Proteomes" id="UP000007382">
    <property type="component" value="Chromosome"/>
</dbReference>
<evidence type="ECO:0000313" key="4">
    <source>
        <dbReference type="Proteomes" id="UP000007382"/>
    </source>
</evidence>
<reference evidence="4" key="2">
    <citation type="submission" date="2012-03" db="EMBL/GenBank/DDBJ databases">
        <title>The complete genome sequence of the pioneer microbe on fresh volcanic deposit, Leptospirillum ferrooxidans strain C2-3.</title>
        <authorList>
            <person name="Fujimura R."/>
            <person name="Sato Y."/>
            <person name="Nishizawa T."/>
            <person name="Nanba K."/>
            <person name="Oshima K."/>
            <person name="Hattori M."/>
            <person name="Kamijo T."/>
            <person name="Ohta H."/>
        </authorList>
    </citation>
    <scope>NUCLEOTIDE SEQUENCE [LARGE SCALE GENOMIC DNA]</scope>
    <source>
        <strain evidence="4">C2-3</strain>
    </source>
</reference>
<organism evidence="3 4">
    <name type="scientific">Leptospirillum ferrooxidans (strain C2-3)</name>
    <dbReference type="NCBI Taxonomy" id="1162668"/>
    <lineage>
        <taxon>Bacteria</taxon>
        <taxon>Pseudomonadati</taxon>
        <taxon>Nitrospirota</taxon>
        <taxon>Nitrospiria</taxon>
        <taxon>Nitrospirales</taxon>
        <taxon>Nitrospiraceae</taxon>
        <taxon>Leptospirillum</taxon>
    </lineage>
</organism>
<dbReference type="KEGG" id="lfc:LFE_0164"/>